<proteinExistence type="predicted"/>
<dbReference type="HOGENOM" id="CLU_137927_3_0_10"/>
<keyword evidence="2" id="KW-1133">Transmembrane helix</keyword>
<evidence type="ECO:0000256" key="2">
    <source>
        <dbReference type="SAM" id="Phobius"/>
    </source>
</evidence>
<dbReference type="AlphaFoldDB" id="B4S796"/>
<feature type="transmembrane region" description="Helical" evidence="2">
    <location>
        <begin position="74"/>
        <end position="96"/>
    </location>
</feature>
<dbReference type="NCBIfam" id="TIGR02230">
    <property type="entry name" value="ATPase_gene1"/>
    <property type="match status" value="1"/>
</dbReference>
<reference evidence="3" key="1">
    <citation type="submission" date="2008-06" db="EMBL/GenBank/DDBJ databases">
        <title>Complete sequence of chromosome of Prosthecochloris aestuarii DSM 271.</title>
        <authorList>
            <consortium name="US DOE Joint Genome Institute"/>
            <person name="Lucas S."/>
            <person name="Copeland A."/>
            <person name="Lapidus A."/>
            <person name="Glavina del Rio T."/>
            <person name="Dalin E."/>
            <person name="Tice H."/>
            <person name="Bruce D."/>
            <person name="Goodwin L."/>
            <person name="Pitluck S."/>
            <person name="Schmutz J."/>
            <person name="Larimer F."/>
            <person name="Land M."/>
            <person name="Hauser L."/>
            <person name="Kyrpides N."/>
            <person name="Anderson I."/>
            <person name="Liu Z."/>
            <person name="Li T."/>
            <person name="Zhao F."/>
            <person name="Overmann J."/>
            <person name="Bryant D.A."/>
            <person name="Richardson P."/>
        </authorList>
    </citation>
    <scope>NUCLEOTIDE SEQUENCE [LARGE SCALE GENOMIC DNA]</scope>
    <source>
        <strain evidence="3">DSM 271</strain>
    </source>
</reference>
<organism evidence="3 4">
    <name type="scientific">Prosthecochloris aestuarii (strain DSM 271 / SK 413)</name>
    <dbReference type="NCBI Taxonomy" id="290512"/>
    <lineage>
        <taxon>Bacteria</taxon>
        <taxon>Pseudomonadati</taxon>
        <taxon>Chlorobiota</taxon>
        <taxon>Chlorobiia</taxon>
        <taxon>Chlorobiales</taxon>
        <taxon>Chlorobiaceae</taxon>
        <taxon>Prosthecochloris</taxon>
    </lineage>
</organism>
<dbReference type="Proteomes" id="UP000002725">
    <property type="component" value="Chromosome"/>
</dbReference>
<keyword evidence="2" id="KW-0812">Transmembrane</keyword>
<dbReference type="STRING" id="290512.Paes_0890"/>
<dbReference type="eggNOG" id="ENOG5032RTR">
    <property type="taxonomic scope" value="Bacteria"/>
</dbReference>
<evidence type="ECO:0000313" key="4">
    <source>
        <dbReference type="Proteomes" id="UP000002725"/>
    </source>
</evidence>
<keyword evidence="4" id="KW-1185">Reference proteome</keyword>
<gene>
    <name evidence="3" type="ordered locus">Paes_0890</name>
</gene>
<keyword evidence="2" id="KW-0472">Membrane</keyword>
<dbReference type="InterPro" id="IPR032820">
    <property type="entry name" value="ATPase_put"/>
</dbReference>
<protein>
    <submittedName>
        <fullName evidence="3">F0F1-ATPase subunit</fullName>
    </submittedName>
</protein>
<evidence type="ECO:0000256" key="1">
    <source>
        <dbReference type="SAM" id="MobiDB-lite"/>
    </source>
</evidence>
<dbReference type="RefSeq" id="WP_012505470.1">
    <property type="nucleotide sequence ID" value="NC_011059.1"/>
</dbReference>
<dbReference type="Pfam" id="PF09527">
    <property type="entry name" value="ATPase_gene1"/>
    <property type="match status" value="1"/>
</dbReference>
<dbReference type="InterPro" id="IPR011744">
    <property type="entry name" value="ATPase_gene1"/>
</dbReference>
<feature type="region of interest" description="Disordered" evidence="1">
    <location>
        <begin position="1"/>
        <end position="24"/>
    </location>
</feature>
<evidence type="ECO:0000313" key="3">
    <source>
        <dbReference type="EMBL" id="ACF45933.1"/>
    </source>
</evidence>
<feature type="compositionally biased region" description="Basic and acidic residues" evidence="1">
    <location>
        <begin position="1"/>
        <end position="10"/>
    </location>
</feature>
<dbReference type="KEGG" id="paa:Paes_0890"/>
<dbReference type="EMBL" id="CP001108">
    <property type="protein sequence ID" value="ACF45933.1"/>
    <property type="molecule type" value="Genomic_DNA"/>
</dbReference>
<sequence>MSDDQKKHILEQGSSFGKEVGAKESRKVRARKEGPANVWSGFAISGLVGWSVVIPTLFGVMLGVWIDSRFPGSYSWTLMLLMAGLLVGCFNVWHWVSRENREMQREDSDDE</sequence>
<name>B4S796_PROA2</name>
<accession>B4S796</accession>
<feature type="transmembrane region" description="Helical" evidence="2">
    <location>
        <begin position="36"/>
        <end position="62"/>
    </location>
</feature>